<dbReference type="Gramene" id="PRQ50870">
    <property type="protein sequence ID" value="PRQ50870"/>
    <property type="gene ID" value="RchiOBHm_Chr2g0137991"/>
</dbReference>
<comment type="caution">
    <text evidence="1">The sequence shown here is derived from an EMBL/GenBank/DDBJ whole genome shotgun (WGS) entry which is preliminary data.</text>
</comment>
<sequence length="99" mass="11405">MEEEDYITVDCGYNGARGNCKSAMVLIRKMTSRNGRMNMNSSPERQISGKKWHNEVNCYYRNDIPAIILLHSSLRLRFVGRKVMHLALLSQRQLCVSSI</sequence>
<proteinExistence type="predicted"/>
<protein>
    <submittedName>
        <fullName evidence="1">Uncharacterized protein</fullName>
    </submittedName>
</protein>
<organism evidence="1 2">
    <name type="scientific">Rosa chinensis</name>
    <name type="common">China rose</name>
    <dbReference type="NCBI Taxonomy" id="74649"/>
    <lineage>
        <taxon>Eukaryota</taxon>
        <taxon>Viridiplantae</taxon>
        <taxon>Streptophyta</taxon>
        <taxon>Embryophyta</taxon>
        <taxon>Tracheophyta</taxon>
        <taxon>Spermatophyta</taxon>
        <taxon>Magnoliopsida</taxon>
        <taxon>eudicotyledons</taxon>
        <taxon>Gunneridae</taxon>
        <taxon>Pentapetalae</taxon>
        <taxon>rosids</taxon>
        <taxon>fabids</taxon>
        <taxon>Rosales</taxon>
        <taxon>Rosaceae</taxon>
        <taxon>Rosoideae</taxon>
        <taxon>Rosoideae incertae sedis</taxon>
        <taxon>Rosa</taxon>
    </lineage>
</organism>
<evidence type="ECO:0000313" key="1">
    <source>
        <dbReference type="EMBL" id="PRQ50870.1"/>
    </source>
</evidence>
<evidence type="ECO:0000313" key="2">
    <source>
        <dbReference type="Proteomes" id="UP000238479"/>
    </source>
</evidence>
<gene>
    <name evidence="1" type="ORF">RchiOBHm_Chr2g0137991</name>
</gene>
<accession>A0A2P6RWQ7</accession>
<dbReference type="EMBL" id="PDCK01000040">
    <property type="protein sequence ID" value="PRQ50870.1"/>
    <property type="molecule type" value="Genomic_DNA"/>
</dbReference>
<dbReference type="Proteomes" id="UP000238479">
    <property type="component" value="Chromosome 2"/>
</dbReference>
<name>A0A2P6RWQ7_ROSCH</name>
<dbReference type="AlphaFoldDB" id="A0A2P6RWQ7"/>
<keyword evidence="2" id="KW-1185">Reference proteome</keyword>
<reference evidence="1 2" key="1">
    <citation type="journal article" date="2018" name="Nat. Genet.">
        <title>The Rosa genome provides new insights in the design of modern roses.</title>
        <authorList>
            <person name="Bendahmane M."/>
        </authorList>
    </citation>
    <scope>NUCLEOTIDE SEQUENCE [LARGE SCALE GENOMIC DNA]</scope>
    <source>
        <strain evidence="2">cv. Old Blush</strain>
    </source>
</reference>